<organism evidence="5">
    <name type="scientific">Selaginella moellendorffii</name>
    <name type="common">Spikemoss</name>
    <dbReference type="NCBI Taxonomy" id="88036"/>
    <lineage>
        <taxon>Eukaryota</taxon>
        <taxon>Viridiplantae</taxon>
        <taxon>Streptophyta</taxon>
        <taxon>Embryophyta</taxon>
        <taxon>Tracheophyta</taxon>
        <taxon>Lycopodiopsida</taxon>
        <taxon>Selaginellales</taxon>
        <taxon>Selaginellaceae</taxon>
        <taxon>Selaginella</taxon>
    </lineage>
</organism>
<gene>
    <name evidence="4" type="ORF">SELMODRAFT_444100</name>
</gene>
<dbReference type="Pfam" id="PF13432">
    <property type="entry name" value="TPR_16"/>
    <property type="match status" value="1"/>
</dbReference>
<dbReference type="InterPro" id="IPR039340">
    <property type="entry name" value="Tfc4/TFIIIC-102/Sfc4"/>
</dbReference>
<dbReference type="Gramene" id="EFJ19937">
    <property type="protein sequence ID" value="EFJ19937"/>
    <property type="gene ID" value="SELMODRAFT_444100"/>
</dbReference>
<dbReference type="Gene3D" id="1.25.40.10">
    <property type="entry name" value="Tetratricopeptide repeat domain"/>
    <property type="match status" value="3"/>
</dbReference>
<feature type="region of interest" description="Disordered" evidence="3">
    <location>
        <begin position="243"/>
        <end position="269"/>
    </location>
</feature>
<keyword evidence="2" id="KW-0175">Coiled coil</keyword>
<dbReference type="STRING" id="88036.D8S6F9"/>
<evidence type="ECO:0000256" key="1">
    <source>
        <dbReference type="PROSITE-ProRule" id="PRU00339"/>
    </source>
</evidence>
<evidence type="ECO:0000256" key="3">
    <source>
        <dbReference type="SAM" id="MobiDB-lite"/>
    </source>
</evidence>
<dbReference type="EMBL" id="GL377604">
    <property type="protein sequence ID" value="EFJ19937.1"/>
    <property type="molecule type" value="Genomic_DNA"/>
</dbReference>
<dbReference type="GO" id="GO:0000127">
    <property type="term" value="C:transcription factor TFIIIC complex"/>
    <property type="evidence" value="ECO:0000318"/>
    <property type="project" value="GO_Central"/>
</dbReference>
<dbReference type="GO" id="GO:0006383">
    <property type="term" value="P:transcription by RNA polymerase III"/>
    <property type="evidence" value="ECO:0000318"/>
    <property type="project" value="GO_Central"/>
</dbReference>
<dbReference type="KEGG" id="smo:SELMODRAFT_444100"/>
<accession>D8S6F9</accession>
<evidence type="ECO:0000313" key="5">
    <source>
        <dbReference type="Proteomes" id="UP000001514"/>
    </source>
</evidence>
<dbReference type="SUPFAM" id="SSF48452">
    <property type="entry name" value="TPR-like"/>
    <property type="match status" value="2"/>
</dbReference>
<name>D8S6F9_SELML</name>
<dbReference type="InterPro" id="IPR011990">
    <property type="entry name" value="TPR-like_helical_dom_sf"/>
</dbReference>
<proteinExistence type="predicted"/>
<dbReference type="OMA" id="FMRNEIA"/>
<dbReference type="Proteomes" id="UP000001514">
    <property type="component" value="Unassembled WGS sequence"/>
</dbReference>
<evidence type="ECO:0000313" key="4">
    <source>
        <dbReference type="EMBL" id="EFJ19937.1"/>
    </source>
</evidence>
<sequence>MVAFARISRKSAVSWNAIVKAMGDFRGAIGQAEEMMLDLDGARLGFYSRAEAGIVDRAWQSIGPDFGLLEYGRMRDERQLPHRKRTFDRMLGDVVGDVEVDIDGDVEVDVDVSGLEQHDIADTTTSNAAPAEMDLEGFESVMVGECDDEQEEEVEEDEDEEEDEDYALRFEGDMDPLAFVDVDQNGDLPYQQFERLEYEALAERKRKALAKKREEEEMNAKESQQDIFGADIDDIWNAFGPKRRRRAGEAKRKGRKKVPGIPGASRLPPEVSRKLGEANLLYATRKNDEAIALLKEVVRLAPNAPDAYHTLGLLYDAMGDRKKALNFYMICAHLKPKDAALWKRLASWSTELGNTGQVIHCLTKAIRADPDDIDAKWDRASLYAEILDFQKAADAFEQMLVLRSSDVEVCKMVAKMQHKNGNIQRATEVLEKFIDEHSAEADFAAVNLLAELHMGNRNYAAALSQIDRARQMYCHGQALPLDLSIKSGICHVHLGNLLAAERDFEDLRKEGLDDLADLVLDVGDTYLSVGRHHDALGYYIILEGNDAYDNGTLSLKIAECYMAVDALEDAIRVYYRVMEKLPQHVDARLTLASLLLRCSRLDDAINLLKPPQVTDTSVSGLYWWQNGRIKMKLAEIYHGQGKLYLFLETILPAIQESLYVESFNQKVKGRKRLPKSVLAERAKLLEDKQDDEVFQGFGPIISRNDRAKASRAKKVLAKRAAEKEEKKAAALAAGMEWESEEESDGAEAEMELKQSPLPNLLKDDEHYQTLLQACKALASIQRYWEALEVIHHSLRVGNSLTPEQHDELRALGAQIAYKTSDARYGYECARYMVQQRPYSLSMWNCYYQVVSRSEARVPRHHKFMLQMRNKFADCVPAMIICGHQFAMISQSQGALREYLQAYKQQPEDPFINLCVGVSFINLSQGFRLSNRNQCVLQGFAFLYKYQRLSNHNQESNYNIARAYHCVGLVHLAVTYYEKVLQHFEKDRPIVRLPYESSTFLSQDFVPEGRVGGHCDLRREAAHNLHLIYKKSGSLHLARQVLMDYCRP</sequence>
<keyword evidence="5" id="KW-1185">Reference proteome</keyword>
<dbReference type="PROSITE" id="PS50005">
    <property type="entry name" value="TPR"/>
    <property type="match status" value="1"/>
</dbReference>
<reference evidence="4 5" key="1">
    <citation type="journal article" date="2011" name="Science">
        <title>The Selaginella genome identifies genetic changes associated with the evolution of vascular plants.</title>
        <authorList>
            <person name="Banks J.A."/>
            <person name="Nishiyama T."/>
            <person name="Hasebe M."/>
            <person name="Bowman J.L."/>
            <person name="Gribskov M."/>
            <person name="dePamphilis C."/>
            <person name="Albert V.A."/>
            <person name="Aono N."/>
            <person name="Aoyama T."/>
            <person name="Ambrose B.A."/>
            <person name="Ashton N.W."/>
            <person name="Axtell M.J."/>
            <person name="Barker E."/>
            <person name="Barker M.S."/>
            <person name="Bennetzen J.L."/>
            <person name="Bonawitz N.D."/>
            <person name="Chapple C."/>
            <person name="Cheng C."/>
            <person name="Correa L.G."/>
            <person name="Dacre M."/>
            <person name="DeBarry J."/>
            <person name="Dreyer I."/>
            <person name="Elias M."/>
            <person name="Engstrom E.M."/>
            <person name="Estelle M."/>
            <person name="Feng L."/>
            <person name="Finet C."/>
            <person name="Floyd S.K."/>
            <person name="Frommer W.B."/>
            <person name="Fujita T."/>
            <person name="Gramzow L."/>
            <person name="Gutensohn M."/>
            <person name="Harholt J."/>
            <person name="Hattori M."/>
            <person name="Heyl A."/>
            <person name="Hirai T."/>
            <person name="Hiwatashi Y."/>
            <person name="Ishikawa M."/>
            <person name="Iwata M."/>
            <person name="Karol K.G."/>
            <person name="Koehler B."/>
            <person name="Kolukisaoglu U."/>
            <person name="Kubo M."/>
            <person name="Kurata T."/>
            <person name="Lalonde S."/>
            <person name="Li K."/>
            <person name="Li Y."/>
            <person name="Litt A."/>
            <person name="Lyons E."/>
            <person name="Manning G."/>
            <person name="Maruyama T."/>
            <person name="Michael T.P."/>
            <person name="Mikami K."/>
            <person name="Miyazaki S."/>
            <person name="Morinaga S."/>
            <person name="Murata T."/>
            <person name="Mueller-Roeber B."/>
            <person name="Nelson D.R."/>
            <person name="Obara M."/>
            <person name="Oguri Y."/>
            <person name="Olmstead R.G."/>
            <person name="Onodera N."/>
            <person name="Petersen B.L."/>
            <person name="Pils B."/>
            <person name="Prigge M."/>
            <person name="Rensing S.A."/>
            <person name="Riano-Pachon D.M."/>
            <person name="Roberts A.W."/>
            <person name="Sato Y."/>
            <person name="Scheller H.V."/>
            <person name="Schulz B."/>
            <person name="Schulz C."/>
            <person name="Shakirov E.V."/>
            <person name="Shibagaki N."/>
            <person name="Shinohara N."/>
            <person name="Shippen D.E."/>
            <person name="Soerensen I."/>
            <person name="Sotooka R."/>
            <person name="Sugimoto N."/>
            <person name="Sugita M."/>
            <person name="Sumikawa N."/>
            <person name="Tanurdzic M."/>
            <person name="Theissen G."/>
            <person name="Ulvskov P."/>
            <person name="Wakazuki S."/>
            <person name="Weng J.K."/>
            <person name="Willats W.W."/>
            <person name="Wipf D."/>
            <person name="Wolf P.G."/>
            <person name="Yang L."/>
            <person name="Zimmer A.D."/>
            <person name="Zhu Q."/>
            <person name="Mitros T."/>
            <person name="Hellsten U."/>
            <person name="Loque D."/>
            <person name="Otillar R."/>
            <person name="Salamov A."/>
            <person name="Schmutz J."/>
            <person name="Shapiro H."/>
            <person name="Lindquist E."/>
            <person name="Lucas S."/>
            <person name="Rokhsar D."/>
            <person name="Grigoriev I.V."/>
        </authorList>
    </citation>
    <scope>NUCLEOTIDE SEQUENCE [LARGE SCALE GENOMIC DNA]</scope>
</reference>
<feature type="repeat" description="TPR" evidence="1">
    <location>
        <begin position="305"/>
        <end position="338"/>
    </location>
</feature>
<evidence type="ECO:0000256" key="2">
    <source>
        <dbReference type="SAM" id="Coils"/>
    </source>
</evidence>
<dbReference type="Pfam" id="PF14559">
    <property type="entry name" value="TPR_19"/>
    <property type="match status" value="1"/>
</dbReference>
<dbReference type="PANTHER" id="PTHR23082:SF0">
    <property type="entry name" value="GENERAL TRANSCRIPTION FACTOR 3C POLYPEPTIDE 3"/>
    <property type="match status" value="1"/>
</dbReference>
<dbReference type="eggNOG" id="KOG2076">
    <property type="taxonomic scope" value="Eukaryota"/>
</dbReference>
<dbReference type="InterPro" id="IPR019734">
    <property type="entry name" value="TPR_rpt"/>
</dbReference>
<feature type="compositionally biased region" description="Basic residues" evidence="3">
    <location>
        <begin position="243"/>
        <end position="258"/>
    </location>
</feature>
<dbReference type="FunCoup" id="D8S6F9">
    <property type="interactions" value="4811"/>
</dbReference>
<protein>
    <submittedName>
        <fullName evidence="4">Uncharacterized protein</fullName>
    </submittedName>
</protein>
<feature type="coiled-coil region" evidence="2">
    <location>
        <begin position="195"/>
        <end position="226"/>
    </location>
</feature>
<dbReference type="AlphaFoldDB" id="D8S6F9"/>
<dbReference type="Pfam" id="PF13181">
    <property type="entry name" value="TPR_8"/>
    <property type="match status" value="1"/>
</dbReference>
<dbReference type="PANTHER" id="PTHR23082">
    <property type="entry name" value="TRANSCRIPTION INITIATION FACTOR IIIC TFIIIC , POLYPEPTIDE 3-RELATED"/>
    <property type="match status" value="1"/>
</dbReference>
<dbReference type="HOGENOM" id="CLU_002391_1_0_1"/>
<keyword evidence="1" id="KW-0802">TPR repeat</keyword>
<dbReference type="InParanoid" id="D8S6F9"/>
<dbReference type="SMART" id="SM00028">
    <property type="entry name" value="TPR"/>
    <property type="match status" value="6"/>
</dbReference>